<protein>
    <submittedName>
        <fullName evidence="2">Uncharacterized protein</fullName>
    </submittedName>
</protein>
<dbReference type="Proteomes" id="UP000294933">
    <property type="component" value="Unassembled WGS sequence"/>
</dbReference>
<organism evidence="2 3">
    <name type="scientific">Rickenella mellea</name>
    <dbReference type="NCBI Taxonomy" id="50990"/>
    <lineage>
        <taxon>Eukaryota</taxon>
        <taxon>Fungi</taxon>
        <taxon>Dikarya</taxon>
        <taxon>Basidiomycota</taxon>
        <taxon>Agaricomycotina</taxon>
        <taxon>Agaricomycetes</taxon>
        <taxon>Hymenochaetales</taxon>
        <taxon>Rickenellaceae</taxon>
        <taxon>Rickenella</taxon>
    </lineage>
</organism>
<name>A0A4Y7PLZ4_9AGAM</name>
<keyword evidence="1" id="KW-1133">Transmembrane helix</keyword>
<evidence type="ECO:0000313" key="2">
    <source>
        <dbReference type="EMBL" id="TDL16444.1"/>
    </source>
</evidence>
<dbReference type="EMBL" id="ML170243">
    <property type="protein sequence ID" value="TDL16444.1"/>
    <property type="molecule type" value="Genomic_DNA"/>
</dbReference>
<dbReference type="OrthoDB" id="3236442at2759"/>
<feature type="transmembrane region" description="Helical" evidence="1">
    <location>
        <begin position="15"/>
        <end position="37"/>
    </location>
</feature>
<reference evidence="2 3" key="1">
    <citation type="submission" date="2018-06" db="EMBL/GenBank/DDBJ databases">
        <title>A transcriptomic atlas of mushroom development highlights an independent origin of complex multicellularity.</title>
        <authorList>
            <consortium name="DOE Joint Genome Institute"/>
            <person name="Krizsan K."/>
            <person name="Almasi E."/>
            <person name="Merenyi Z."/>
            <person name="Sahu N."/>
            <person name="Viragh M."/>
            <person name="Koszo T."/>
            <person name="Mondo S."/>
            <person name="Kiss B."/>
            <person name="Balint B."/>
            <person name="Kues U."/>
            <person name="Barry K."/>
            <person name="Hegedus J.C."/>
            <person name="Henrissat B."/>
            <person name="Johnson J."/>
            <person name="Lipzen A."/>
            <person name="Ohm R."/>
            <person name="Nagy I."/>
            <person name="Pangilinan J."/>
            <person name="Yan J."/>
            <person name="Xiong Y."/>
            <person name="Grigoriev I.V."/>
            <person name="Hibbett D.S."/>
            <person name="Nagy L.G."/>
        </authorList>
    </citation>
    <scope>NUCLEOTIDE SEQUENCE [LARGE SCALE GENOMIC DNA]</scope>
    <source>
        <strain evidence="2 3">SZMC22713</strain>
    </source>
</reference>
<keyword evidence="1" id="KW-0812">Transmembrane</keyword>
<feature type="transmembrane region" description="Helical" evidence="1">
    <location>
        <begin position="437"/>
        <end position="458"/>
    </location>
</feature>
<evidence type="ECO:0000313" key="3">
    <source>
        <dbReference type="Proteomes" id="UP000294933"/>
    </source>
</evidence>
<feature type="transmembrane region" description="Helical" evidence="1">
    <location>
        <begin position="470"/>
        <end position="493"/>
    </location>
</feature>
<feature type="transmembrane region" description="Helical" evidence="1">
    <location>
        <begin position="49"/>
        <end position="69"/>
    </location>
</feature>
<gene>
    <name evidence="2" type="ORF">BD410DRAFT_795379</name>
</gene>
<dbReference type="VEuPathDB" id="FungiDB:BD410DRAFT_795379"/>
<keyword evidence="1" id="KW-0472">Membrane</keyword>
<evidence type="ECO:0000256" key="1">
    <source>
        <dbReference type="SAM" id="Phobius"/>
    </source>
</evidence>
<sequence>MTTTDFTQKLPKDAIYVLVASLYLVGCVAMAIWLLGAGPQLVPHQDTRITNIIISVLAKIALGLALWIVGIRLRTQWVSILVSRQHVKLRGLLAACGAGGSLSRLRHIQFAPTFGVGTTAAIGAAITLFMTFTSGSVKYIVQPGVALKEFPGPDFERICDYSLVNGTTGYFCSGSANAVTVDTEWNNLDLVTSGAGGNIILSPGNAGVMSANVTLTSAPANLRVPNGKTPPWAAIDVQCRPADLRLEFTGNGSTSETIVYLDGTAKDQLSISEMPTWSSQVGLYHQVNDSGPASTLSPWYMVLLARDLNDGTSNIQGLSGKAVAYLGNTFVDLHGYGPVVQGILGAAAYCSFTGSTGGDWPSNPWPSQNTTNVIVGTQPANGTTDLSTIFLNYGPLWQYNPVSTNSLPGGSVSYIANWTVDADNFPDYIAKYMRNQWALMIYSNNFIGGFIANTTYAVESSPELYIQATYIVILPIAALILGVYCACASVYTISIHRFEYARVDIAPWWLLEVVATTLPGLGTRYATHREVETWSNKIECVYPFEGGGVAEGHNGSARGQILRLSVTDEESAVSSAM</sequence>
<keyword evidence="3" id="KW-1185">Reference proteome</keyword>
<accession>A0A4Y7PLZ4</accession>
<dbReference type="AlphaFoldDB" id="A0A4Y7PLZ4"/>
<proteinExistence type="predicted"/>
<feature type="transmembrane region" description="Helical" evidence="1">
    <location>
        <begin position="110"/>
        <end position="132"/>
    </location>
</feature>